<dbReference type="GeneID" id="71983642"/>
<dbReference type="RefSeq" id="XP_047757798.1">
    <property type="nucleotide sequence ID" value="XM_047902912.1"/>
</dbReference>
<accession>A0A9Q8L9Q3</accession>
<feature type="transmembrane region" description="Helical" evidence="1">
    <location>
        <begin position="69"/>
        <end position="88"/>
    </location>
</feature>
<feature type="transmembrane region" description="Helical" evidence="1">
    <location>
        <begin position="12"/>
        <end position="31"/>
    </location>
</feature>
<gene>
    <name evidence="2" type="ORF">CLAFUR5_03764</name>
</gene>
<evidence type="ECO:0000313" key="3">
    <source>
        <dbReference type="Proteomes" id="UP000756132"/>
    </source>
</evidence>
<evidence type="ECO:0000256" key="1">
    <source>
        <dbReference type="SAM" id="Phobius"/>
    </source>
</evidence>
<keyword evidence="1" id="KW-1133">Transmembrane helix</keyword>
<reference evidence="2" key="2">
    <citation type="journal article" date="2022" name="Microb. Genom.">
        <title>A chromosome-scale genome assembly of the tomato pathogen Cladosporium fulvum reveals a compartmentalized genome architecture and the presence of a dispensable chromosome.</title>
        <authorList>
            <person name="Zaccaron A.Z."/>
            <person name="Chen L.H."/>
            <person name="Samaras A."/>
            <person name="Stergiopoulos I."/>
        </authorList>
    </citation>
    <scope>NUCLEOTIDE SEQUENCE</scope>
    <source>
        <strain evidence="2">Race5_Kim</strain>
    </source>
</reference>
<dbReference type="EMBL" id="CP090164">
    <property type="protein sequence ID" value="UJO13432.1"/>
    <property type="molecule type" value="Genomic_DNA"/>
</dbReference>
<protein>
    <submittedName>
        <fullName evidence="2">Uncharacterized protein</fullName>
    </submittedName>
</protein>
<organism evidence="2 3">
    <name type="scientific">Passalora fulva</name>
    <name type="common">Tomato leaf mold</name>
    <name type="synonym">Cladosporium fulvum</name>
    <dbReference type="NCBI Taxonomy" id="5499"/>
    <lineage>
        <taxon>Eukaryota</taxon>
        <taxon>Fungi</taxon>
        <taxon>Dikarya</taxon>
        <taxon>Ascomycota</taxon>
        <taxon>Pezizomycotina</taxon>
        <taxon>Dothideomycetes</taxon>
        <taxon>Dothideomycetidae</taxon>
        <taxon>Mycosphaerellales</taxon>
        <taxon>Mycosphaerellaceae</taxon>
        <taxon>Fulvia</taxon>
    </lineage>
</organism>
<sequence length="106" mass="11011">MSASKHIGTDALTQGIPPVFCLILAVTAIAIQGTSLKELRSHVGTGHILQKSPSDPVYRLSNVPRTVDYAVNNLSIAAAVICLVAALIQTSGKVAITCGLQSEQVS</sequence>
<dbReference type="AlphaFoldDB" id="A0A9Q8L9Q3"/>
<name>A0A9Q8L9Q3_PASFU</name>
<keyword evidence="3" id="KW-1185">Reference proteome</keyword>
<reference evidence="2" key="1">
    <citation type="submission" date="2021-12" db="EMBL/GenBank/DDBJ databases">
        <authorList>
            <person name="Zaccaron A."/>
            <person name="Stergiopoulos I."/>
        </authorList>
    </citation>
    <scope>NUCLEOTIDE SEQUENCE</scope>
    <source>
        <strain evidence="2">Race5_Kim</strain>
    </source>
</reference>
<keyword evidence="1" id="KW-0472">Membrane</keyword>
<proteinExistence type="predicted"/>
<keyword evidence="1" id="KW-0812">Transmembrane</keyword>
<evidence type="ECO:0000313" key="2">
    <source>
        <dbReference type="EMBL" id="UJO13432.1"/>
    </source>
</evidence>
<dbReference type="Proteomes" id="UP000756132">
    <property type="component" value="Chromosome 2"/>
</dbReference>
<dbReference type="KEGG" id="ffu:CLAFUR5_03764"/>